<dbReference type="Proteomes" id="UP001151529">
    <property type="component" value="Chromosome 12"/>
</dbReference>
<protein>
    <submittedName>
        <fullName evidence="1">Uncharacterized protein</fullName>
    </submittedName>
</protein>
<proteinExistence type="predicted"/>
<evidence type="ECO:0000313" key="1">
    <source>
        <dbReference type="EMBL" id="KAJ6672274.1"/>
    </source>
</evidence>
<gene>
    <name evidence="1" type="ORF">OIU85_013606</name>
</gene>
<reference evidence="1" key="2">
    <citation type="journal article" date="2023" name="Int. J. Mol. Sci.">
        <title>De Novo Assembly and Annotation of 11 Diverse Shrub Willow (Salix) Genomes Reveals Novel Gene Organization in Sex-Linked Regions.</title>
        <authorList>
            <person name="Hyden B."/>
            <person name="Feng K."/>
            <person name="Yates T.B."/>
            <person name="Jawdy S."/>
            <person name="Cereghino C."/>
            <person name="Smart L.B."/>
            <person name="Muchero W."/>
        </authorList>
    </citation>
    <scope>NUCLEOTIDE SEQUENCE [LARGE SCALE GENOMIC DNA]</scope>
    <source>
        <tissue evidence="1">Shoot tip</tissue>
    </source>
</reference>
<dbReference type="OrthoDB" id="10605770at2759"/>
<evidence type="ECO:0000313" key="2">
    <source>
        <dbReference type="Proteomes" id="UP001151529"/>
    </source>
</evidence>
<dbReference type="EMBL" id="JAPFFL010000018">
    <property type="protein sequence ID" value="KAJ6672274.1"/>
    <property type="molecule type" value="Genomic_DNA"/>
</dbReference>
<reference evidence="1" key="1">
    <citation type="submission" date="2022-11" db="EMBL/GenBank/DDBJ databases">
        <authorList>
            <person name="Hyden B.L."/>
            <person name="Feng K."/>
            <person name="Yates T."/>
            <person name="Jawdy S."/>
            <person name="Smart L.B."/>
            <person name="Muchero W."/>
        </authorList>
    </citation>
    <scope>NUCLEOTIDE SEQUENCE</scope>
    <source>
        <tissue evidence="1">Shoot tip</tissue>
    </source>
</reference>
<dbReference type="AlphaFoldDB" id="A0A9Q0SC45"/>
<keyword evidence="2" id="KW-1185">Reference proteome</keyword>
<comment type="caution">
    <text evidence="1">The sequence shown here is derived from an EMBL/GenBank/DDBJ whole genome shotgun (WGS) entry which is preliminary data.</text>
</comment>
<organism evidence="1 2">
    <name type="scientific">Salix viminalis</name>
    <name type="common">Common osier</name>
    <name type="synonym">Basket willow</name>
    <dbReference type="NCBI Taxonomy" id="40686"/>
    <lineage>
        <taxon>Eukaryota</taxon>
        <taxon>Viridiplantae</taxon>
        <taxon>Streptophyta</taxon>
        <taxon>Embryophyta</taxon>
        <taxon>Tracheophyta</taxon>
        <taxon>Spermatophyta</taxon>
        <taxon>Magnoliopsida</taxon>
        <taxon>eudicotyledons</taxon>
        <taxon>Gunneridae</taxon>
        <taxon>Pentapetalae</taxon>
        <taxon>rosids</taxon>
        <taxon>fabids</taxon>
        <taxon>Malpighiales</taxon>
        <taxon>Salicaceae</taxon>
        <taxon>Saliceae</taxon>
        <taxon>Salix</taxon>
    </lineage>
</organism>
<accession>A0A9Q0SC45</accession>
<name>A0A9Q0SC45_SALVM</name>
<sequence>MPATYAAEEIRNGSAQVILLSGRVGHFALPTPARPQMQDRVAGLFMWVRVFGISSVDDVELGLLRVWIGFAELLMWVWVFEISSVDDVVVMAVCLDRVFEFFRFLLVALSRFLTDLRI</sequence>